<dbReference type="InterPro" id="IPR027417">
    <property type="entry name" value="P-loop_NTPase"/>
</dbReference>
<keyword evidence="1" id="KW-0547">Nucleotide-binding</keyword>
<dbReference type="OrthoDB" id="2611327at2759"/>
<dbReference type="InParanoid" id="A0A0C2SWV0"/>
<evidence type="ECO:0000256" key="1">
    <source>
        <dbReference type="ARBA" id="ARBA00022741"/>
    </source>
</evidence>
<dbReference type="PANTHER" id="PTHR32046:SF12">
    <property type="entry name" value="AIG1-TYPE G DOMAIN-CONTAINING PROTEIN"/>
    <property type="match status" value="1"/>
</dbReference>
<gene>
    <name evidence="4" type="ORF">M378DRAFT_312135</name>
</gene>
<dbReference type="STRING" id="946122.A0A0C2SWV0"/>
<dbReference type="Proteomes" id="UP000054549">
    <property type="component" value="Unassembled WGS sequence"/>
</dbReference>
<dbReference type="PROSITE" id="PS00675">
    <property type="entry name" value="SIGMA54_INTERACT_1"/>
    <property type="match status" value="1"/>
</dbReference>
<dbReference type="AlphaFoldDB" id="A0A0C2SWV0"/>
<reference evidence="4 5" key="1">
    <citation type="submission" date="2014-04" db="EMBL/GenBank/DDBJ databases">
        <title>Evolutionary Origins and Diversification of the Mycorrhizal Mutualists.</title>
        <authorList>
            <consortium name="DOE Joint Genome Institute"/>
            <consortium name="Mycorrhizal Genomics Consortium"/>
            <person name="Kohler A."/>
            <person name="Kuo A."/>
            <person name="Nagy L.G."/>
            <person name="Floudas D."/>
            <person name="Copeland A."/>
            <person name="Barry K.W."/>
            <person name="Cichocki N."/>
            <person name="Veneault-Fourrey C."/>
            <person name="LaButti K."/>
            <person name="Lindquist E.A."/>
            <person name="Lipzen A."/>
            <person name="Lundell T."/>
            <person name="Morin E."/>
            <person name="Murat C."/>
            <person name="Riley R."/>
            <person name="Ohm R."/>
            <person name="Sun H."/>
            <person name="Tunlid A."/>
            <person name="Henrissat B."/>
            <person name="Grigoriev I.V."/>
            <person name="Hibbett D.S."/>
            <person name="Martin F."/>
        </authorList>
    </citation>
    <scope>NUCLEOTIDE SEQUENCE [LARGE SCALE GENOMIC DNA]</scope>
    <source>
        <strain evidence="4 5">Koide BX008</strain>
    </source>
</reference>
<dbReference type="EMBL" id="KN818334">
    <property type="protein sequence ID" value="KIL58584.1"/>
    <property type="molecule type" value="Genomic_DNA"/>
</dbReference>
<feature type="coiled-coil region" evidence="2">
    <location>
        <begin position="426"/>
        <end position="453"/>
    </location>
</feature>
<dbReference type="PANTHER" id="PTHR32046">
    <property type="entry name" value="G DOMAIN-CONTAINING PROTEIN"/>
    <property type="match status" value="1"/>
</dbReference>
<sequence length="517" mass="59048">MTDRPTHFDDGDDEECLNTLEDLAEGIVKTRENTSNEYTILLVGETGTGKTSFLSLLANVLAGRSPNDYAFSHDGANEAGGGDRHSQTNTAKLYEFKSKNGVIVRILDTPGLADTRGIAQDEKHKENIARVIKDNILAVNAVLILANGTLPRLSAATDYALSTLSSIFPRSLVENIAIIFTNVSAQLSLNFDQNSLPESLKNPENQFRLDNPIALWKNYLARCSRSGVTRRERSEWRAEIHEKHQKALRMFLSLFDWLDTLVPQPTTDILRLYSKTQDIEQKIFHYLDYTRQLAIKEVKLKEILSDLDSAKSSKEQYQDYARIVNEKIWVQYRFSDKLENLMCRAPGCQTNCTFDISGWDVFMLGLLQDFWAKSLDCKSCSHSYYHHHLSPMRWHYEDLAKVVIDTDIFQRYNDAKSEQERQEVLKIAAQETVDQLRREIENCLGQVQVLMTEYAELSLSGSMAGHVRKTIVLLELHLEATRQNGDVDSARNVEESLKRMKQTLEILERARTRNEST</sequence>
<keyword evidence="2" id="KW-0175">Coiled coil</keyword>
<evidence type="ECO:0000313" key="5">
    <source>
        <dbReference type="Proteomes" id="UP000054549"/>
    </source>
</evidence>
<evidence type="ECO:0000256" key="2">
    <source>
        <dbReference type="SAM" id="Coils"/>
    </source>
</evidence>
<evidence type="ECO:0000313" key="4">
    <source>
        <dbReference type="EMBL" id="KIL58584.1"/>
    </source>
</evidence>
<dbReference type="Pfam" id="PF04548">
    <property type="entry name" value="AIG1"/>
    <property type="match status" value="1"/>
</dbReference>
<dbReference type="SUPFAM" id="SSF52540">
    <property type="entry name" value="P-loop containing nucleoside triphosphate hydrolases"/>
    <property type="match status" value="2"/>
</dbReference>
<dbReference type="Gene3D" id="3.40.50.300">
    <property type="entry name" value="P-loop containing nucleotide triphosphate hydrolases"/>
    <property type="match status" value="1"/>
</dbReference>
<feature type="domain" description="AIG1-type G" evidence="3">
    <location>
        <begin position="39"/>
        <end position="184"/>
    </location>
</feature>
<dbReference type="GO" id="GO:0005525">
    <property type="term" value="F:GTP binding"/>
    <property type="evidence" value="ECO:0007669"/>
    <property type="project" value="InterPro"/>
</dbReference>
<keyword evidence="5" id="KW-1185">Reference proteome</keyword>
<organism evidence="4 5">
    <name type="scientific">Amanita muscaria (strain Koide BX008)</name>
    <dbReference type="NCBI Taxonomy" id="946122"/>
    <lineage>
        <taxon>Eukaryota</taxon>
        <taxon>Fungi</taxon>
        <taxon>Dikarya</taxon>
        <taxon>Basidiomycota</taxon>
        <taxon>Agaricomycotina</taxon>
        <taxon>Agaricomycetes</taxon>
        <taxon>Agaricomycetidae</taxon>
        <taxon>Agaricales</taxon>
        <taxon>Pluteineae</taxon>
        <taxon>Amanitaceae</taxon>
        <taxon>Amanita</taxon>
    </lineage>
</organism>
<proteinExistence type="predicted"/>
<accession>A0A0C2SWV0</accession>
<evidence type="ECO:0000259" key="3">
    <source>
        <dbReference type="Pfam" id="PF04548"/>
    </source>
</evidence>
<feature type="coiled-coil region" evidence="2">
    <location>
        <begin position="490"/>
        <end position="517"/>
    </location>
</feature>
<name>A0A0C2SWV0_AMAMK</name>
<protein>
    <recommendedName>
        <fullName evidence="3">AIG1-type G domain-containing protein</fullName>
    </recommendedName>
</protein>
<dbReference type="HOGENOM" id="CLU_020040_1_0_1"/>
<dbReference type="InterPro" id="IPR006703">
    <property type="entry name" value="G_AIG1"/>
</dbReference>
<dbReference type="InterPro" id="IPR025662">
    <property type="entry name" value="Sigma_54_int_dom_ATP-bd_1"/>
</dbReference>